<proteinExistence type="predicted"/>
<reference evidence="2" key="1">
    <citation type="submission" date="2017-06" db="EMBL/GenBank/DDBJ databases">
        <title>Genome analysis of Fimbriiglobus ruber SP5, the first member of the order Planctomycetales with confirmed chitinolytic capability.</title>
        <authorList>
            <person name="Ravin N.V."/>
            <person name="Rakitin A.L."/>
            <person name="Ivanova A.A."/>
            <person name="Beletsky A.V."/>
            <person name="Kulichevskaya I.S."/>
            <person name="Mardanov A.V."/>
            <person name="Dedysh S.N."/>
        </authorList>
    </citation>
    <scope>NUCLEOTIDE SEQUENCE [LARGE SCALE GENOMIC DNA]</scope>
    <source>
        <strain evidence="2">SP5</strain>
    </source>
</reference>
<evidence type="ECO:0000313" key="1">
    <source>
        <dbReference type="EMBL" id="OWK38432.1"/>
    </source>
</evidence>
<accession>A0A225DAF5</accession>
<evidence type="ECO:0000313" key="2">
    <source>
        <dbReference type="Proteomes" id="UP000214646"/>
    </source>
</evidence>
<name>A0A225DAF5_9BACT</name>
<dbReference type="RefSeq" id="WP_088258234.1">
    <property type="nucleotide sequence ID" value="NZ_NIDE01000014.1"/>
</dbReference>
<comment type="caution">
    <text evidence="1">The sequence shown here is derived from an EMBL/GenBank/DDBJ whole genome shotgun (WGS) entry which is preliminary data.</text>
</comment>
<dbReference type="AlphaFoldDB" id="A0A225DAF5"/>
<dbReference type="EMBL" id="NIDE01000014">
    <property type="protein sequence ID" value="OWK38432.1"/>
    <property type="molecule type" value="Genomic_DNA"/>
</dbReference>
<sequence length="63" mass="7425">MNPTDRISITVNDVGEYIRHQSCDRRFFLKTHPDEVARLPFFERLLDSVEPVKQAIGRDREIP</sequence>
<organism evidence="1 2">
    <name type="scientific">Fimbriiglobus ruber</name>
    <dbReference type="NCBI Taxonomy" id="1908690"/>
    <lineage>
        <taxon>Bacteria</taxon>
        <taxon>Pseudomonadati</taxon>
        <taxon>Planctomycetota</taxon>
        <taxon>Planctomycetia</taxon>
        <taxon>Gemmatales</taxon>
        <taxon>Gemmataceae</taxon>
        <taxon>Fimbriiglobus</taxon>
    </lineage>
</organism>
<keyword evidence="2" id="KW-1185">Reference proteome</keyword>
<gene>
    <name evidence="1" type="ORF">FRUB_07552</name>
</gene>
<dbReference type="Proteomes" id="UP000214646">
    <property type="component" value="Unassembled WGS sequence"/>
</dbReference>
<protein>
    <submittedName>
        <fullName evidence="1">Uncharacterized protein</fullName>
    </submittedName>
</protein>